<evidence type="ECO:0000256" key="5">
    <source>
        <dbReference type="ARBA" id="ARBA00022741"/>
    </source>
</evidence>
<organism evidence="14 15">
    <name type="scientific">Sphaerisporangium rubeum</name>
    <dbReference type="NCBI Taxonomy" id="321317"/>
    <lineage>
        <taxon>Bacteria</taxon>
        <taxon>Bacillati</taxon>
        <taxon>Actinomycetota</taxon>
        <taxon>Actinomycetes</taxon>
        <taxon>Streptosporangiales</taxon>
        <taxon>Streptosporangiaceae</taxon>
        <taxon>Sphaerisporangium</taxon>
    </lineage>
</organism>
<dbReference type="RefSeq" id="WP_184982585.1">
    <property type="nucleotide sequence ID" value="NZ_BAAALO010000040.1"/>
</dbReference>
<dbReference type="GO" id="GO:0005524">
    <property type="term" value="F:ATP binding"/>
    <property type="evidence" value="ECO:0007669"/>
    <property type="project" value="UniProtKB-KW"/>
</dbReference>
<dbReference type="InterPro" id="IPR011527">
    <property type="entry name" value="ABC1_TM_dom"/>
</dbReference>
<dbReference type="InterPro" id="IPR003593">
    <property type="entry name" value="AAA+_ATPase"/>
</dbReference>
<keyword evidence="15" id="KW-1185">Reference proteome</keyword>
<dbReference type="NCBIfam" id="TIGR02857">
    <property type="entry name" value="CydD"/>
    <property type="match status" value="1"/>
</dbReference>
<evidence type="ECO:0000256" key="2">
    <source>
        <dbReference type="ARBA" id="ARBA00022448"/>
    </source>
</evidence>
<reference evidence="14 15" key="1">
    <citation type="submission" date="2020-08" db="EMBL/GenBank/DDBJ databases">
        <title>Sequencing the genomes of 1000 actinobacteria strains.</title>
        <authorList>
            <person name="Klenk H.-P."/>
        </authorList>
    </citation>
    <scope>NUCLEOTIDE SEQUENCE [LARGE SCALE GENOMIC DNA]</scope>
    <source>
        <strain evidence="14 15">DSM 44936</strain>
    </source>
</reference>
<dbReference type="PROSITE" id="PS50929">
    <property type="entry name" value="ABC_TM1F"/>
    <property type="match status" value="1"/>
</dbReference>
<feature type="transmembrane region" description="Helical" evidence="11">
    <location>
        <begin position="124"/>
        <end position="146"/>
    </location>
</feature>
<evidence type="ECO:0000313" key="14">
    <source>
        <dbReference type="EMBL" id="MBB6474240.1"/>
    </source>
</evidence>
<dbReference type="GO" id="GO:0042883">
    <property type="term" value="P:cysteine transport"/>
    <property type="evidence" value="ECO:0007669"/>
    <property type="project" value="InterPro"/>
</dbReference>
<feature type="region of interest" description="Disordered" evidence="10">
    <location>
        <begin position="581"/>
        <end position="616"/>
    </location>
</feature>
<dbReference type="Proteomes" id="UP000555564">
    <property type="component" value="Unassembled WGS sequence"/>
</dbReference>
<dbReference type="CDD" id="cd03228">
    <property type="entry name" value="ABCC_MRP_Like"/>
    <property type="match status" value="1"/>
</dbReference>
<evidence type="ECO:0000259" key="12">
    <source>
        <dbReference type="PROSITE" id="PS50893"/>
    </source>
</evidence>
<feature type="transmembrane region" description="Helical" evidence="11">
    <location>
        <begin position="152"/>
        <end position="172"/>
    </location>
</feature>
<dbReference type="SMART" id="SM00382">
    <property type="entry name" value="AAA"/>
    <property type="match status" value="1"/>
</dbReference>
<comment type="caution">
    <text evidence="14">The sequence shown here is derived from an EMBL/GenBank/DDBJ whole genome shotgun (WGS) entry which is preliminary data.</text>
</comment>
<keyword evidence="2" id="KW-0813">Transport</keyword>
<dbReference type="CDD" id="cd18584">
    <property type="entry name" value="ABC_6TM_AarD_CydD"/>
    <property type="match status" value="1"/>
</dbReference>
<dbReference type="PROSITE" id="PS00211">
    <property type="entry name" value="ABC_TRANSPORTER_1"/>
    <property type="match status" value="1"/>
</dbReference>
<dbReference type="AlphaFoldDB" id="A0A7X0IFE8"/>
<dbReference type="PANTHER" id="PTHR24221:SF590">
    <property type="entry name" value="COMPONENT LINKED WITH THE ASSEMBLY OF CYTOCHROME' TRANSPORT TRANSMEMBRANE ATP-BINDING PROTEIN ABC TRANSPORTER CYDD-RELATED"/>
    <property type="match status" value="1"/>
</dbReference>
<evidence type="ECO:0000256" key="7">
    <source>
        <dbReference type="ARBA" id="ARBA00022989"/>
    </source>
</evidence>
<dbReference type="PANTHER" id="PTHR24221">
    <property type="entry name" value="ATP-BINDING CASSETTE SUB-FAMILY B"/>
    <property type="match status" value="1"/>
</dbReference>
<dbReference type="InterPro" id="IPR014216">
    <property type="entry name" value="ABC_transptr_CydD"/>
</dbReference>
<keyword evidence="8 11" id="KW-0472">Membrane</keyword>
<feature type="compositionally biased region" description="Low complexity" evidence="10">
    <location>
        <begin position="586"/>
        <end position="616"/>
    </location>
</feature>
<dbReference type="InterPro" id="IPR003439">
    <property type="entry name" value="ABC_transporter-like_ATP-bd"/>
</dbReference>
<dbReference type="EMBL" id="JACHIU010000001">
    <property type="protein sequence ID" value="MBB6474240.1"/>
    <property type="molecule type" value="Genomic_DNA"/>
</dbReference>
<keyword evidence="5" id="KW-0547">Nucleotide-binding</keyword>
<dbReference type="InterPro" id="IPR039421">
    <property type="entry name" value="Type_1_exporter"/>
</dbReference>
<evidence type="ECO:0000256" key="3">
    <source>
        <dbReference type="ARBA" id="ARBA00022475"/>
    </source>
</evidence>
<feature type="domain" description="ABC transmembrane type-1" evidence="13">
    <location>
        <begin position="20"/>
        <end position="295"/>
    </location>
</feature>
<comment type="subcellular location">
    <subcellularLocation>
        <location evidence="1">Cell membrane</location>
        <topology evidence="1">Multi-pass membrane protein</topology>
    </subcellularLocation>
</comment>
<dbReference type="SUPFAM" id="SSF52540">
    <property type="entry name" value="P-loop containing nucleoside triphosphate hydrolases"/>
    <property type="match status" value="1"/>
</dbReference>
<dbReference type="Gene3D" id="3.40.50.300">
    <property type="entry name" value="P-loop containing nucleotide triphosphate hydrolases"/>
    <property type="match status" value="1"/>
</dbReference>
<keyword evidence="3" id="KW-1003">Cell membrane</keyword>
<evidence type="ECO:0000256" key="4">
    <source>
        <dbReference type="ARBA" id="ARBA00022692"/>
    </source>
</evidence>
<dbReference type="FunFam" id="3.40.50.300:FF:000299">
    <property type="entry name" value="ABC transporter ATP-binding protein/permease"/>
    <property type="match status" value="1"/>
</dbReference>
<dbReference type="GO" id="GO:0005886">
    <property type="term" value="C:plasma membrane"/>
    <property type="evidence" value="ECO:0007669"/>
    <property type="project" value="UniProtKB-SubCell"/>
</dbReference>
<evidence type="ECO:0000256" key="8">
    <source>
        <dbReference type="ARBA" id="ARBA00023136"/>
    </source>
</evidence>
<evidence type="ECO:0000256" key="1">
    <source>
        <dbReference type="ARBA" id="ARBA00004651"/>
    </source>
</evidence>
<dbReference type="InterPro" id="IPR027417">
    <property type="entry name" value="P-loop_NTPase"/>
</dbReference>
<feature type="region of interest" description="Disordered" evidence="10">
    <location>
        <begin position="305"/>
        <end position="358"/>
    </location>
</feature>
<dbReference type="GO" id="GO:0140359">
    <property type="term" value="F:ABC-type transporter activity"/>
    <property type="evidence" value="ECO:0007669"/>
    <property type="project" value="InterPro"/>
</dbReference>
<dbReference type="InterPro" id="IPR036640">
    <property type="entry name" value="ABC1_TM_sf"/>
</dbReference>
<evidence type="ECO:0000256" key="10">
    <source>
        <dbReference type="SAM" id="MobiDB-lite"/>
    </source>
</evidence>
<evidence type="ECO:0000256" key="11">
    <source>
        <dbReference type="SAM" id="Phobius"/>
    </source>
</evidence>
<evidence type="ECO:0000256" key="6">
    <source>
        <dbReference type="ARBA" id="ARBA00022840"/>
    </source>
</evidence>
<proteinExistence type="inferred from homology"/>
<gene>
    <name evidence="14" type="ORF">BJ992_003671</name>
</gene>
<dbReference type="Pfam" id="PF00005">
    <property type="entry name" value="ABC_tran"/>
    <property type="match status" value="1"/>
</dbReference>
<feature type="transmembrane region" description="Helical" evidence="11">
    <location>
        <begin position="47"/>
        <end position="66"/>
    </location>
</feature>
<dbReference type="GO" id="GO:0016887">
    <property type="term" value="F:ATP hydrolysis activity"/>
    <property type="evidence" value="ECO:0007669"/>
    <property type="project" value="InterPro"/>
</dbReference>
<keyword evidence="6 14" id="KW-0067">ATP-binding</keyword>
<feature type="domain" description="ABC transporter" evidence="12">
    <location>
        <begin position="367"/>
        <end position="602"/>
    </location>
</feature>
<keyword evidence="4 11" id="KW-0812">Transmembrane</keyword>
<dbReference type="Gene3D" id="1.20.1560.10">
    <property type="entry name" value="ABC transporter type 1, transmembrane domain"/>
    <property type="match status" value="1"/>
</dbReference>
<sequence>MHKELLRLARTEPAVRRHLLVCLAAAVAAGLLVLAQAEVLSRVLSGALPVAALPVLAAVVVARALLGHAQGTAGGRTATALKTVLRHRLLSRLRDLGPARLTAHRSGELVTLAGRGLDALDPYVTGYLPAVAVAAVVPVAVLARLFTADPATGVIVLLTLPLIPVFGALVGWQTKAVTERQWRALSLLGGHFLDVVRGLPTLRAFGRTRHQTTVIRQVAEAHRAATMRTLRVAFLSSLVLELVASLSLALVAVPVGLRLLSGSLDLPTALLVLLLAPEAYLPLRAMGTKFHASMEGVAAADDTFKVLDDPRPPSGQAEATPAVPATSHAVTRPTTPPTGIRHPAGDGDSPPTDISGKTDIEIPVPEIRLENVTVRYPGRRDAALDEVSLVIEPGERVALVGESGAGKSTLLALLLGFVTPESGRVLVGGVDLAHADMDEWRRRLAVVPQRPHLFAGTVEDNIRMGPDATPQEVRGAAAAAHADGFVEALPEGYATVVGERGVNLSAGQRQRIALARAFCRPGARVLLLDEPTARLDGRSEAAIVAATRTLATGRTAVIVAHRPAMIDLADRVVRLHAGRVVPGRPATGTTASTSGATVDASGPAGSTAATTTGGAR</sequence>
<accession>A0A7X0IFE8</accession>
<dbReference type="SUPFAM" id="SSF90123">
    <property type="entry name" value="ABC transporter transmembrane region"/>
    <property type="match status" value="1"/>
</dbReference>
<dbReference type="Pfam" id="PF00664">
    <property type="entry name" value="ABC_membrane"/>
    <property type="match status" value="1"/>
</dbReference>
<keyword evidence="7 11" id="KW-1133">Transmembrane helix</keyword>
<feature type="transmembrane region" description="Helical" evidence="11">
    <location>
        <begin position="232"/>
        <end position="253"/>
    </location>
</feature>
<dbReference type="PROSITE" id="PS50893">
    <property type="entry name" value="ABC_TRANSPORTER_2"/>
    <property type="match status" value="1"/>
</dbReference>
<evidence type="ECO:0000256" key="9">
    <source>
        <dbReference type="ARBA" id="ARBA00061644"/>
    </source>
</evidence>
<protein>
    <submittedName>
        <fullName evidence="14">ATP-binding cassette subfamily C protein/ATP-binding cassette subfamily C protein CydD</fullName>
    </submittedName>
</protein>
<name>A0A7X0IFE8_9ACTN</name>
<dbReference type="InterPro" id="IPR017871">
    <property type="entry name" value="ABC_transporter-like_CS"/>
</dbReference>
<comment type="similarity">
    <text evidence="9">Belongs to the ABC transporter superfamily. Lipid exporter (TC 3.A.1.106) family.</text>
</comment>
<evidence type="ECO:0000313" key="15">
    <source>
        <dbReference type="Proteomes" id="UP000555564"/>
    </source>
</evidence>
<evidence type="ECO:0000259" key="13">
    <source>
        <dbReference type="PROSITE" id="PS50929"/>
    </source>
</evidence>